<name>A0A4Q7V452_PSEST</name>
<dbReference type="InterPro" id="IPR036661">
    <property type="entry name" value="Luciferase-like_sf"/>
</dbReference>
<dbReference type="InterPro" id="IPR050564">
    <property type="entry name" value="F420-G6PD/mer"/>
</dbReference>
<dbReference type="NCBIfam" id="TIGR03559">
    <property type="entry name" value="F420_Rv3520c"/>
    <property type="match status" value="1"/>
</dbReference>
<evidence type="ECO:0000313" key="4">
    <source>
        <dbReference type="Proteomes" id="UP000291591"/>
    </source>
</evidence>
<evidence type="ECO:0000256" key="1">
    <source>
        <dbReference type="ARBA" id="ARBA00023002"/>
    </source>
</evidence>
<accession>A0A4Q7V452</accession>
<comment type="caution">
    <text evidence="3">The sequence shown here is derived from an EMBL/GenBank/DDBJ whole genome shotgun (WGS) entry which is preliminary data.</text>
</comment>
<dbReference type="SUPFAM" id="SSF51679">
    <property type="entry name" value="Bacterial luciferase-like"/>
    <property type="match status" value="1"/>
</dbReference>
<evidence type="ECO:0000259" key="2">
    <source>
        <dbReference type="Pfam" id="PF00296"/>
    </source>
</evidence>
<dbReference type="Proteomes" id="UP000291591">
    <property type="component" value="Unassembled WGS sequence"/>
</dbReference>
<keyword evidence="1" id="KW-0560">Oxidoreductase</keyword>
<dbReference type="Gene3D" id="3.20.20.30">
    <property type="entry name" value="Luciferase-like domain"/>
    <property type="match status" value="1"/>
</dbReference>
<dbReference type="RefSeq" id="WP_130292423.1">
    <property type="nucleotide sequence ID" value="NZ_SHKL01000001.1"/>
</dbReference>
<evidence type="ECO:0000313" key="3">
    <source>
        <dbReference type="EMBL" id="RZT88418.1"/>
    </source>
</evidence>
<dbReference type="GO" id="GO:0016705">
    <property type="term" value="F:oxidoreductase activity, acting on paired donors, with incorporation or reduction of molecular oxygen"/>
    <property type="evidence" value="ECO:0007669"/>
    <property type="project" value="InterPro"/>
</dbReference>
<keyword evidence="4" id="KW-1185">Reference proteome</keyword>
<protein>
    <submittedName>
        <fullName evidence="3">F420-dependent oxidoreductase-like protein</fullName>
    </submittedName>
</protein>
<dbReference type="CDD" id="cd01097">
    <property type="entry name" value="Tetrahydromethanopterin_reductase"/>
    <property type="match status" value="1"/>
</dbReference>
<gene>
    <name evidence="3" type="ORF">EV383_5357</name>
</gene>
<dbReference type="OrthoDB" id="3457164at2"/>
<feature type="domain" description="Luciferase-like" evidence="2">
    <location>
        <begin position="18"/>
        <end position="324"/>
    </location>
</feature>
<dbReference type="EMBL" id="SHKL01000001">
    <property type="protein sequence ID" value="RZT88418.1"/>
    <property type="molecule type" value="Genomic_DNA"/>
</dbReference>
<dbReference type="InterPro" id="IPR011251">
    <property type="entry name" value="Luciferase-like_dom"/>
</dbReference>
<reference evidence="3 4" key="1">
    <citation type="submission" date="2019-02" db="EMBL/GenBank/DDBJ databases">
        <title>Sequencing the genomes of 1000 actinobacteria strains.</title>
        <authorList>
            <person name="Klenk H.-P."/>
        </authorList>
    </citation>
    <scope>NUCLEOTIDE SEQUENCE [LARGE SCALE GENOMIC DNA]</scope>
    <source>
        <strain evidence="3 4">DSM 45779</strain>
    </source>
</reference>
<dbReference type="AlphaFoldDB" id="A0A4Q7V452"/>
<dbReference type="PANTHER" id="PTHR43244:SF1">
    <property type="entry name" value="5,10-METHYLENETETRAHYDROMETHANOPTERIN REDUCTASE"/>
    <property type="match status" value="1"/>
</dbReference>
<proteinExistence type="predicted"/>
<sequence>MKLGLALGYWGAGPPPGTDEQVAAAEDLGFDSMWTAEAYGSDAFTPLAWYGSRTTRMRLGTSVVQMSARTPTATAMAAMTLDHLTGGRVALGIGASGPQVVEGWYGQPYPKPLARTREYVGILRDTIAREKAHSDGPYYPIPYTGGAGLPSSGLGKPLRSTLHPYRTDLPILLAAEGPKNVALAAEIADGWQPLFYAPRHDAHYRESLETGFTARGGRPEDFDVVCMVQVVVDDDVEAAANRVRPMLALYIGGMGAKGANFHYEVFARMGYETECQKIQELYLAGRKDEAIAAVPLSMVEQVALVGPKAKIAEELPDFRDSLITTMVVSGSPEHLRTIADLVG</sequence>
<organism evidence="3 4">
    <name type="scientific">Pseudonocardia sediminis</name>
    <dbReference type="NCBI Taxonomy" id="1397368"/>
    <lineage>
        <taxon>Bacteria</taxon>
        <taxon>Bacillati</taxon>
        <taxon>Actinomycetota</taxon>
        <taxon>Actinomycetes</taxon>
        <taxon>Pseudonocardiales</taxon>
        <taxon>Pseudonocardiaceae</taxon>
        <taxon>Pseudonocardia</taxon>
    </lineage>
</organism>
<dbReference type="Pfam" id="PF00296">
    <property type="entry name" value="Bac_luciferase"/>
    <property type="match status" value="1"/>
</dbReference>
<dbReference type="PANTHER" id="PTHR43244">
    <property type="match status" value="1"/>
</dbReference>
<dbReference type="InterPro" id="IPR019951">
    <property type="entry name" value="F420_OxRdatse_Rv3520c_pred"/>
</dbReference>